<organism evidence="11 12">
    <name type="scientific">Brevundimonas subvibrioides (strain ATCC 15264 / DSM 4735 / LMG 14903 / NBRC 16000 / CB 81)</name>
    <name type="common">Caulobacter subvibrioides</name>
    <dbReference type="NCBI Taxonomy" id="633149"/>
    <lineage>
        <taxon>Bacteria</taxon>
        <taxon>Pseudomonadati</taxon>
        <taxon>Pseudomonadota</taxon>
        <taxon>Alphaproteobacteria</taxon>
        <taxon>Caulobacterales</taxon>
        <taxon>Caulobacteraceae</taxon>
        <taxon>Brevundimonas</taxon>
    </lineage>
</organism>
<keyword evidence="5 11" id="KW-0378">Hydrolase</keyword>
<gene>
    <name evidence="11" type="ordered locus">Bresu_2219</name>
</gene>
<dbReference type="EC" id="3.4.24.71" evidence="11"/>
<dbReference type="HOGENOM" id="CLU_006187_7_2_5"/>
<dbReference type="AlphaFoldDB" id="D9QJG8"/>
<dbReference type="PANTHER" id="PTHR11733:SF167">
    <property type="entry name" value="FI17812P1-RELATED"/>
    <property type="match status" value="1"/>
</dbReference>
<evidence type="ECO:0000256" key="5">
    <source>
        <dbReference type="ARBA" id="ARBA00022801"/>
    </source>
</evidence>
<evidence type="ECO:0000256" key="7">
    <source>
        <dbReference type="ARBA" id="ARBA00023049"/>
    </source>
</evidence>
<keyword evidence="3" id="KW-0645">Protease</keyword>
<dbReference type="InParanoid" id="D9QJG8"/>
<evidence type="ECO:0000259" key="10">
    <source>
        <dbReference type="Pfam" id="PF05649"/>
    </source>
</evidence>
<dbReference type="PRINTS" id="PR00786">
    <property type="entry name" value="NEPRILYSIN"/>
</dbReference>
<dbReference type="Pfam" id="PF05649">
    <property type="entry name" value="Peptidase_M13_N"/>
    <property type="match status" value="1"/>
</dbReference>
<dbReference type="CDD" id="cd08662">
    <property type="entry name" value="M13"/>
    <property type="match status" value="1"/>
</dbReference>
<dbReference type="STRING" id="633149.Bresu_2219"/>
<evidence type="ECO:0000313" key="12">
    <source>
        <dbReference type="Proteomes" id="UP000002696"/>
    </source>
</evidence>
<dbReference type="eggNOG" id="COG3590">
    <property type="taxonomic scope" value="Bacteria"/>
</dbReference>
<dbReference type="RefSeq" id="WP_013269630.1">
    <property type="nucleotide sequence ID" value="NC_014375.1"/>
</dbReference>
<protein>
    <submittedName>
        <fullName evidence="11">Endothelin-converting enzyme 1</fullName>
        <ecNumber evidence="11">3.4.24.71</ecNumber>
    </submittedName>
</protein>
<dbReference type="GO" id="GO:0004222">
    <property type="term" value="F:metalloendopeptidase activity"/>
    <property type="evidence" value="ECO:0007669"/>
    <property type="project" value="UniProtKB-EC"/>
</dbReference>
<dbReference type="PANTHER" id="PTHR11733">
    <property type="entry name" value="ZINC METALLOPROTEASE FAMILY M13 NEPRILYSIN-RELATED"/>
    <property type="match status" value="1"/>
</dbReference>
<dbReference type="InterPro" id="IPR018497">
    <property type="entry name" value="Peptidase_M13_C"/>
</dbReference>
<dbReference type="InterPro" id="IPR042089">
    <property type="entry name" value="Peptidase_M13_dom_2"/>
</dbReference>
<feature type="signal peptide" evidence="8">
    <location>
        <begin position="1"/>
        <end position="23"/>
    </location>
</feature>
<evidence type="ECO:0000256" key="6">
    <source>
        <dbReference type="ARBA" id="ARBA00022833"/>
    </source>
</evidence>
<dbReference type="InterPro" id="IPR008753">
    <property type="entry name" value="Peptidase_M13_N"/>
</dbReference>
<sequence>MLKLRLLACAASAALFVAVPALAQTAPVAVEIPSQDQAEIGVFGFDLNGMDTSVSPGADFNRYASGTYLANTPIPDDKTSYGVFDMLYDRSQANLRALVDESAANPTASPDAQRIGTLYGDFMDEAKVNQLGATPLQADLDEVRAADTREKLAALMGRTQSGFGASLFGIQTFEDLKDPDKVSAYVTQGGLGMPDRDYYLEDSFATQKAAYLAYVTKALELAGWSDPAGNAEKILAFETAIAGEHWTQVQNRQIDKIYNPTTLADLATAAPGFDWAGWAQGAGVQDVPVLIAANNTAFPGMARIFAETPIETLQAWEAFHIVDQAGPYLSQAFVDNRFDFYGKVLSGQPENRPRWKRGVTLVDGSLGESLGREYVSRHFAAESKAQMEALVANLMVAMRGRIERIDWMSDATKEQALYKLAHFGVKIGYPEQWRSYEGLNLVPGDLYGNVERTSAFEWQWNLGKLQRPVDPLEWGMTPQTVNAYYNPPRNEIVFPAAILQAPFFDPRADPAVNYGGIGAVIGHEITHGFDDQGRKTDGDGVLRDWWTAEDAARFEARAAVLGAQYSALSPVEGANVNGDLTMGENIADMGGLLLALDAYHLSLNGQPAPVLNGLTGDQRVFLGWAQVWRENARDEALRQQVTVDPHSPAAFRAGATVRNIDAWYDAFGVKPGDEQYLAPDARARIW</sequence>
<keyword evidence="8" id="KW-0732">Signal</keyword>
<keyword evidence="6" id="KW-0862">Zinc</keyword>
<dbReference type="Pfam" id="PF01431">
    <property type="entry name" value="Peptidase_M13"/>
    <property type="match status" value="1"/>
</dbReference>
<evidence type="ECO:0000256" key="1">
    <source>
        <dbReference type="ARBA" id="ARBA00001947"/>
    </source>
</evidence>
<feature type="chain" id="PRO_5003126860" evidence="8">
    <location>
        <begin position="24"/>
        <end position="686"/>
    </location>
</feature>
<evidence type="ECO:0000313" key="11">
    <source>
        <dbReference type="EMBL" id="ADL01529.1"/>
    </source>
</evidence>
<dbReference type="InterPro" id="IPR000718">
    <property type="entry name" value="Peptidase_M13"/>
</dbReference>
<dbReference type="Proteomes" id="UP000002696">
    <property type="component" value="Chromosome"/>
</dbReference>
<evidence type="ECO:0000256" key="4">
    <source>
        <dbReference type="ARBA" id="ARBA00022723"/>
    </source>
</evidence>
<feature type="domain" description="Peptidase M13 C-terminal" evidence="9">
    <location>
        <begin position="482"/>
        <end position="680"/>
    </location>
</feature>
<dbReference type="BioCyc" id="BSUB633149:G1GM8-2217-MONOMER"/>
<keyword evidence="12" id="KW-1185">Reference proteome</keyword>
<keyword evidence="4" id="KW-0479">Metal-binding</keyword>
<dbReference type="Gene3D" id="3.40.390.10">
    <property type="entry name" value="Collagenase (Catalytic Domain)"/>
    <property type="match status" value="1"/>
</dbReference>
<comment type="similarity">
    <text evidence="2">Belongs to the peptidase M13 family.</text>
</comment>
<keyword evidence="7" id="KW-0482">Metalloprotease</keyword>
<dbReference type="GO" id="GO:0016485">
    <property type="term" value="P:protein processing"/>
    <property type="evidence" value="ECO:0007669"/>
    <property type="project" value="TreeGrafter"/>
</dbReference>
<accession>D9QJG8</accession>
<dbReference type="EMBL" id="CP002102">
    <property type="protein sequence ID" value="ADL01529.1"/>
    <property type="molecule type" value="Genomic_DNA"/>
</dbReference>
<reference evidence="12" key="1">
    <citation type="journal article" date="2011" name="J. Bacteriol.">
        <title>Genome sequences of eight morphologically diverse alphaproteobacteria.</title>
        <authorList>
            <consortium name="US DOE Joint Genome Institute"/>
            <person name="Brown P.J."/>
            <person name="Kysela D.T."/>
            <person name="Buechlein A."/>
            <person name="Hemmerich C."/>
            <person name="Brun Y.V."/>
        </authorList>
    </citation>
    <scope>NUCLEOTIDE SEQUENCE [LARGE SCALE GENOMIC DNA]</scope>
    <source>
        <strain evidence="12">ATCC 15264 / DSM 4735 / LMG 14903 / NBRC 16000 / CB 81</strain>
    </source>
</reference>
<comment type="cofactor">
    <cofactor evidence="1">
        <name>Zn(2+)</name>
        <dbReference type="ChEBI" id="CHEBI:29105"/>
    </cofactor>
</comment>
<dbReference type="GO" id="GO:0005886">
    <property type="term" value="C:plasma membrane"/>
    <property type="evidence" value="ECO:0007669"/>
    <property type="project" value="TreeGrafter"/>
</dbReference>
<feature type="domain" description="Peptidase M13 N-terminal" evidence="10">
    <location>
        <begin position="56"/>
        <end position="430"/>
    </location>
</feature>
<dbReference type="GO" id="GO:0046872">
    <property type="term" value="F:metal ion binding"/>
    <property type="evidence" value="ECO:0007669"/>
    <property type="project" value="UniProtKB-KW"/>
</dbReference>
<dbReference type="Gene3D" id="1.10.1380.10">
    <property type="entry name" value="Neutral endopeptidase , domain2"/>
    <property type="match status" value="1"/>
</dbReference>
<evidence type="ECO:0000256" key="3">
    <source>
        <dbReference type="ARBA" id="ARBA00022670"/>
    </source>
</evidence>
<dbReference type="PROSITE" id="PS51885">
    <property type="entry name" value="NEPRILYSIN"/>
    <property type="match status" value="1"/>
</dbReference>
<evidence type="ECO:0000259" key="9">
    <source>
        <dbReference type="Pfam" id="PF01431"/>
    </source>
</evidence>
<evidence type="ECO:0000256" key="2">
    <source>
        <dbReference type="ARBA" id="ARBA00007357"/>
    </source>
</evidence>
<dbReference type="KEGG" id="bsb:Bresu_2219"/>
<dbReference type="SUPFAM" id="SSF55486">
    <property type="entry name" value="Metalloproteases ('zincins'), catalytic domain"/>
    <property type="match status" value="1"/>
</dbReference>
<name>D9QJG8_BRESC</name>
<proteinExistence type="inferred from homology"/>
<evidence type="ECO:0000256" key="8">
    <source>
        <dbReference type="SAM" id="SignalP"/>
    </source>
</evidence>
<dbReference type="InterPro" id="IPR024079">
    <property type="entry name" value="MetalloPept_cat_dom_sf"/>
</dbReference>
<dbReference type="OrthoDB" id="9775677at2"/>